<name>A0ABD5UZ67_9EURY</name>
<dbReference type="Proteomes" id="UP001596296">
    <property type="component" value="Unassembled WGS sequence"/>
</dbReference>
<dbReference type="SUPFAM" id="SSF48264">
    <property type="entry name" value="Cytochrome P450"/>
    <property type="match status" value="1"/>
</dbReference>
<dbReference type="InterPro" id="IPR001128">
    <property type="entry name" value="Cyt_P450"/>
</dbReference>
<dbReference type="InterPro" id="IPR050196">
    <property type="entry name" value="Cytochrome_P450_Monoox"/>
</dbReference>
<dbReference type="EMBL" id="JBHSXL010000009">
    <property type="protein sequence ID" value="MFC6893511.1"/>
    <property type="molecule type" value="Genomic_DNA"/>
</dbReference>
<protein>
    <submittedName>
        <fullName evidence="8">Cytochrome P450</fullName>
    </submittedName>
</protein>
<dbReference type="InterPro" id="IPR017972">
    <property type="entry name" value="Cyt_P450_CS"/>
</dbReference>
<sequence>MDDRKGTERGGEPSGPSGLPFVGNIYQFASDPLSFYEEVAREYGPIARYTLGGREFYQLSDPDLVEQVLVHQNDRFHKGEEYRRILNPIIGDGLLISEGELWRQQRHRMQPAFHPEALADYTPLIVEYTERLLTDWRDGEVRDIHADMMHLTVEITAKALFDVDIREYESNIADALEAVMNRSEKRLERPIEIPDSVPTPGNRRYKHALSTLYAIASEIVEAHDADGDDVVSRLLQAKSRVEGIDEEQIKDEVVTLLLAGHETTALALSYTLFLLATNPEQADRLRAELDEKVNGGPLSMDVVEELPYTKRTIREGMRVYPPVQSLVRETTEPVELDGYELSEGTVVTVQQWVLHRDPRFYEAPGAFRPGRWSEEFRDSLPRFAYFPFGGGPRRCIGENLAKLEARLVLATIAQEWEFEPVTDELSFSPSITLRPDGAVKVRVRRR</sequence>
<evidence type="ECO:0000256" key="7">
    <source>
        <dbReference type="RuleBase" id="RU000461"/>
    </source>
</evidence>
<dbReference type="PROSITE" id="PS00086">
    <property type="entry name" value="CYTOCHROME_P450"/>
    <property type="match status" value="1"/>
</dbReference>
<dbReference type="PANTHER" id="PTHR24291:SF50">
    <property type="entry name" value="BIFUNCTIONAL ALBAFLAVENONE MONOOXYGENASE_TERPENE SYNTHASE"/>
    <property type="match status" value="1"/>
</dbReference>
<dbReference type="Pfam" id="PF00067">
    <property type="entry name" value="p450"/>
    <property type="match status" value="1"/>
</dbReference>
<evidence type="ECO:0000256" key="2">
    <source>
        <dbReference type="ARBA" id="ARBA00022617"/>
    </source>
</evidence>
<keyword evidence="5 7" id="KW-0408">Iron</keyword>
<organism evidence="8 9">
    <name type="scientific">Halopenitus salinus</name>
    <dbReference type="NCBI Taxonomy" id="1198295"/>
    <lineage>
        <taxon>Archaea</taxon>
        <taxon>Methanobacteriati</taxon>
        <taxon>Methanobacteriota</taxon>
        <taxon>Stenosarchaea group</taxon>
        <taxon>Halobacteria</taxon>
        <taxon>Halobacteriales</taxon>
        <taxon>Haloferacaceae</taxon>
        <taxon>Halopenitus</taxon>
    </lineage>
</organism>
<keyword evidence="6 7" id="KW-0503">Monooxygenase</keyword>
<keyword evidence="3 7" id="KW-0479">Metal-binding</keyword>
<comment type="similarity">
    <text evidence="1 7">Belongs to the cytochrome P450 family.</text>
</comment>
<evidence type="ECO:0000256" key="4">
    <source>
        <dbReference type="ARBA" id="ARBA00023002"/>
    </source>
</evidence>
<dbReference type="PRINTS" id="PR00385">
    <property type="entry name" value="P450"/>
</dbReference>
<dbReference type="Gene3D" id="1.10.630.10">
    <property type="entry name" value="Cytochrome P450"/>
    <property type="match status" value="1"/>
</dbReference>
<evidence type="ECO:0000313" key="8">
    <source>
        <dbReference type="EMBL" id="MFC6893511.1"/>
    </source>
</evidence>
<dbReference type="PANTHER" id="PTHR24291">
    <property type="entry name" value="CYTOCHROME P450 FAMILY 4"/>
    <property type="match status" value="1"/>
</dbReference>
<evidence type="ECO:0000256" key="5">
    <source>
        <dbReference type="ARBA" id="ARBA00023004"/>
    </source>
</evidence>
<accession>A0ABD5UZ67</accession>
<dbReference type="RefSeq" id="WP_379745372.1">
    <property type="nucleotide sequence ID" value="NZ_JBHSVN010000001.1"/>
</dbReference>
<dbReference type="PRINTS" id="PR00463">
    <property type="entry name" value="EP450I"/>
</dbReference>
<dbReference type="CDD" id="cd20620">
    <property type="entry name" value="CYP132-like"/>
    <property type="match status" value="1"/>
</dbReference>
<gene>
    <name evidence="8" type="ORF">ACFQE9_12980</name>
</gene>
<dbReference type="InterPro" id="IPR036396">
    <property type="entry name" value="Cyt_P450_sf"/>
</dbReference>
<reference evidence="8 9" key="1">
    <citation type="journal article" date="2019" name="Int. J. Syst. Evol. Microbiol.">
        <title>The Global Catalogue of Microorganisms (GCM) 10K type strain sequencing project: providing services to taxonomists for standard genome sequencing and annotation.</title>
        <authorList>
            <consortium name="The Broad Institute Genomics Platform"/>
            <consortium name="The Broad Institute Genome Sequencing Center for Infectious Disease"/>
            <person name="Wu L."/>
            <person name="Ma J."/>
        </authorList>
    </citation>
    <scope>NUCLEOTIDE SEQUENCE [LARGE SCALE GENOMIC DNA]</scope>
    <source>
        <strain evidence="8 9">SKJ47</strain>
    </source>
</reference>
<keyword evidence="4 7" id="KW-0560">Oxidoreductase</keyword>
<dbReference type="InterPro" id="IPR002401">
    <property type="entry name" value="Cyt_P450_E_grp-I"/>
</dbReference>
<dbReference type="GO" id="GO:0046872">
    <property type="term" value="F:metal ion binding"/>
    <property type="evidence" value="ECO:0007669"/>
    <property type="project" value="UniProtKB-KW"/>
</dbReference>
<dbReference type="GO" id="GO:0004497">
    <property type="term" value="F:monooxygenase activity"/>
    <property type="evidence" value="ECO:0007669"/>
    <property type="project" value="UniProtKB-KW"/>
</dbReference>
<evidence type="ECO:0000256" key="1">
    <source>
        <dbReference type="ARBA" id="ARBA00010617"/>
    </source>
</evidence>
<evidence type="ECO:0000256" key="6">
    <source>
        <dbReference type="ARBA" id="ARBA00023033"/>
    </source>
</evidence>
<dbReference type="AlphaFoldDB" id="A0ABD5UZ67"/>
<comment type="caution">
    <text evidence="8">The sequence shown here is derived from an EMBL/GenBank/DDBJ whole genome shotgun (WGS) entry which is preliminary data.</text>
</comment>
<proteinExistence type="inferred from homology"/>
<evidence type="ECO:0000256" key="3">
    <source>
        <dbReference type="ARBA" id="ARBA00022723"/>
    </source>
</evidence>
<evidence type="ECO:0000313" key="9">
    <source>
        <dbReference type="Proteomes" id="UP001596296"/>
    </source>
</evidence>
<keyword evidence="2 7" id="KW-0349">Heme</keyword>
<keyword evidence="9" id="KW-1185">Reference proteome</keyword>